<dbReference type="InterPro" id="IPR000454">
    <property type="entry name" value="ATP_synth_F0_csu"/>
</dbReference>
<keyword evidence="8" id="KW-0812">Transmembrane</keyword>
<name>A0ABS6EY75_9CLOT</name>
<keyword evidence="2 8" id="KW-0813">Transport</keyword>
<evidence type="ECO:0000256" key="4">
    <source>
        <dbReference type="ARBA" id="ARBA00022781"/>
    </source>
</evidence>
<feature type="transmembrane region" description="Helical" evidence="8">
    <location>
        <begin position="49"/>
        <end position="77"/>
    </location>
</feature>
<dbReference type="PROSITE" id="PS00605">
    <property type="entry name" value="ATPASE_C"/>
    <property type="match status" value="1"/>
</dbReference>
<dbReference type="HAMAP" id="MF_01396">
    <property type="entry name" value="ATP_synth_c_bact"/>
    <property type="match status" value="1"/>
</dbReference>
<dbReference type="Proteomes" id="UP000736583">
    <property type="component" value="Unassembled WGS sequence"/>
</dbReference>
<dbReference type="InterPro" id="IPR020537">
    <property type="entry name" value="ATP_synth_F0_csu_DDCD_BS"/>
</dbReference>
<feature type="transmembrane region" description="Helical" evidence="8">
    <location>
        <begin position="6"/>
        <end position="28"/>
    </location>
</feature>
<evidence type="ECO:0000256" key="1">
    <source>
        <dbReference type="ARBA" id="ARBA00006704"/>
    </source>
</evidence>
<dbReference type="RefSeq" id="WP_216455541.1">
    <property type="nucleotide sequence ID" value="NZ_JAHLQL010000001.1"/>
</dbReference>
<protein>
    <recommendedName>
        <fullName evidence="8">ATP synthase subunit c</fullName>
    </recommendedName>
    <alternativeName>
        <fullName evidence="8">ATP synthase F(0) sector subunit c</fullName>
    </alternativeName>
    <alternativeName>
        <fullName evidence="8">F-type ATPase subunit c</fullName>
        <shortName evidence="8">F-ATPase subunit c</shortName>
    </alternativeName>
    <alternativeName>
        <fullName evidence="8">Lipid-binding protein</fullName>
    </alternativeName>
</protein>
<keyword evidence="3 8" id="KW-0138">CF(0)</keyword>
<keyword evidence="8" id="KW-1003">Cell membrane</keyword>
<comment type="function">
    <text evidence="8">F(1)F(0) ATP synthase produces ATP from ADP in the presence of a proton or sodium gradient. F-type ATPases consist of two structural domains, F(1) containing the extramembraneous catalytic core and F(0) containing the membrane proton channel, linked together by a central stalk and a peripheral stalk. During catalysis, ATP synthesis in the catalytic domain of F(1) is coupled via a rotary mechanism of the central stalk subunits to proton translocation.</text>
</comment>
<keyword evidence="5 8" id="KW-0406">Ion transport</keyword>
<keyword evidence="8" id="KW-0472">Membrane</keyword>
<dbReference type="PANTHER" id="PTHR10031:SF0">
    <property type="entry name" value="ATPASE PROTEIN 9"/>
    <property type="match status" value="1"/>
</dbReference>
<comment type="subcellular location">
    <subcellularLocation>
        <location evidence="8">Cell membrane</location>
        <topology evidence="8">Multi-pass membrane protein</topology>
    </subcellularLocation>
</comment>
<proteinExistence type="inferred from homology"/>
<evidence type="ECO:0000256" key="5">
    <source>
        <dbReference type="ARBA" id="ARBA00023065"/>
    </source>
</evidence>
<comment type="function">
    <text evidence="8">Key component of the F(0) channel; it plays a direct role in translocation across the membrane. A homomeric c-ring of between 10-14 subunits forms the central stalk rotor element with the F(1) delta and epsilon subunits.</text>
</comment>
<accession>A0ABS6EY75</accession>
<evidence type="ECO:0000256" key="6">
    <source>
        <dbReference type="ARBA" id="ARBA00023121"/>
    </source>
</evidence>
<evidence type="ECO:0000313" key="10">
    <source>
        <dbReference type="EMBL" id="MBU5590317.1"/>
    </source>
</evidence>
<dbReference type="InterPro" id="IPR005953">
    <property type="entry name" value="ATP_synth_csu_bac/chlpt"/>
</dbReference>
<keyword evidence="7 8" id="KW-0066">ATP synthesis</keyword>
<reference evidence="10 11" key="1">
    <citation type="submission" date="2021-06" db="EMBL/GenBank/DDBJ databases">
        <authorList>
            <person name="Sun Q."/>
            <person name="Li D."/>
        </authorList>
    </citation>
    <scope>NUCLEOTIDE SEQUENCE [LARGE SCALE GENOMIC DNA]</scope>
    <source>
        <strain evidence="10 11">MSJ-4</strain>
    </source>
</reference>
<comment type="caution">
    <text evidence="10">The sequence shown here is derived from an EMBL/GenBank/DDBJ whole genome shotgun (WGS) entry which is preliminary data.</text>
</comment>
<dbReference type="InterPro" id="IPR002379">
    <property type="entry name" value="ATPase_proteolipid_c-like_dom"/>
</dbReference>
<keyword evidence="4 8" id="KW-0375">Hydrogen ion transport</keyword>
<evidence type="ECO:0000256" key="3">
    <source>
        <dbReference type="ARBA" id="ARBA00022547"/>
    </source>
</evidence>
<evidence type="ECO:0000313" key="11">
    <source>
        <dbReference type="Proteomes" id="UP000736583"/>
    </source>
</evidence>
<keyword evidence="6 8" id="KW-0446">Lipid-binding</keyword>
<gene>
    <name evidence="8 10" type="primary">atpE</name>
    <name evidence="10" type="ORF">KQI89_00905</name>
</gene>
<evidence type="ECO:0000256" key="7">
    <source>
        <dbReference type="ARBA" id="ARBA00023310"/>
    </source>
</evidence>
<feature type="domain" description="V-ATPase proteolipid subunit C-like" evidence="9">
    <location>
        <begin position="12"/>
        <end position="74"/>
    </location>
</feature>
<dbReference type="NCBIfam" id="TIGR01260">
    <property type="entry name" value="ATP_synt_c"/>
    <property type="match status" value="1"/>
</dbReference>
<comment type="similarity">
    <text evidence="1 8">Belongs to the ATPase C chain family.</text>
</comment>
<keyword evidence="8" id="KW-1133">Transmembrane helix</keyword>
<dbReference type="Pfam" id="PF00137">
    <property type="entry name" value="ATP-synt_C"/>
    <property type="match status" value="1"/>
</dbReference>
<evidence type="ECO:0000256" key="2">
    <source>
        <dbReference type="ARBA" id="ARBA00022448"/>
    </source>
</evidence>
<evidence type="ECO:0000256" key="8">
    <source>
        <dbReference type="HAMAP-Rule" id="MF_01396"/>
    </source>
</evidence>
<dbReference type="EMBL" id="JAHLQL010000001">
    <property type="protein sequence ID" value="MBU5590317.1"/>
    <property type="molecule type" value="Genomic_DNA"/>
</dbReference>
<organism evidence="10 11">
    <name type="scientific">Clostridium simiarum</name>
    <dbReference type="NCBI Taxonomy" id="2841506"/>
    <lineage>
        <taxon>Bacteria</taxon>
        <taxon>Bacillati</taxon>
        <taxon>Bacillota</taxon>
        <taxon>Clostridia</taxon>
        <taxon>Eubacteriales</taxon>
        <taxon>Clostridiaceae</taxon>
        <taxon>Clostridium</taxon>
    </lineage>
</organism>
<feature type="site" description="Reversibly protonated during proton transport" evidence="8">
    <location>
        <position position="61"/>
    </location>
</feature>
<sequence length="80" mass="7887">MNHEFVAAMSALAAGIAVLTGIGAGIGIGNATGKAVEGIARQPEASGKITTALIIGNGFAEATAIYGLLVSIFLIFVGVK</sequence>
<evidence type="ECO:0000259" key="9">
    <source>
        <dbReference type="Pfam" id="PF00137"/>
    </source>
</evidence>
<dbReference type="PANTHER" id="PTHR10031">
    <property type="entry name" value="ATP SYNTHASE LIPID-BINDING PROTEIN, MITOCHONDRIAL"/>
    <property type="match status" value="1"/>
</dbReference>
<keyword evidence="11" id="KW-1185">Reference proteome</keyword>